<proteinExistence type="predicted"/>
<evidence type="ECO:0000256" key="1">
    <source>
        <dbReference type="SAM" id="MobiDB-lite"/>
    </source>
</evidence>
<dbReference type="InterPro" id="IPR025558">
    <property type="entry name" value="DUF4283"/>
</dbReference>
<evidence type="ECO:0000259" key="2">
    <source>
        <dbReference type="Pfam" id="PF14111"/>
    </source>
</evidence>
<feature type="region of interest" description="Disordered" evidence="1">
    <location>
        <begin position="272"/>
        <end position="295"/>
    </location>
</feature>
<dbReference type="PANTHER" id="PTHR31286">
    <property type="entry name" value="GLYCINE-RICH CELL WALL STRUCTURAL PROTEIN 1.8-LIKE"/>
    <property type="match status" value="1"/>
</dbReference>
<dbReference type="AlphaFoldDB" id="A0A5C7GV93"/>
<dbReference type="EMBL" id="VAHF01000013">
    <property type="protein sequence ID" value="TXG48439.1"/>
    <property type="molecule type" value="Genomic_DNA"/>
</dbReference>
<keyword evidence="4" id="KW-1185">Reference proteome</keyword>
<comment type="caution">
    <text evidence="3">The sequence shown here is derived from an EMBL/GenBank/DDBJ whole genome shotgun (WGS) entry which is preliminary data.</text>
</comment>
<protein>
    <recommendedName>
        <fullName evidence="2">DUF4283 domain-containing protein</fullName>
    </recommendedName>
</protein>
<feature type="domain" description="DUF4283" evidence="2">
    <location>
        <begin position="10"/>
        <end position="60"/>
    </location>
</feature>
<sequence length="440" mass="48965">MVNWDVFMHLIPKIWKIRQGVDIEVVDGNMFSFTFRCVDDRRQVFHGGPWRFDKALLALAEPSGKGDIQEIAFTKVAFWIQIHNVLLLCTFGECVGKYIRIQVAIDLSKPLHRILKVDILRDGKEMTMLLRYEKLPEHCFRCGKIRHVSKALSRNMISRTDTGNLDSGGRGGGKPLFEKQQVVENRGIIAVQGSDRTKTGKGTVRVTEMIGKPATTVSEVEKESLGVHRNLRGHLDIRAENIGIAQDQRKIAKNLGVGFGKEVLNTKNLVNNSSMDPKEDSVVENGSYVGKNEKPTGEATRVTLNVNEVVMGDTERVSKAEKEIPRMMEDPLLTVGQAEVANGIEVEYWPGNTNSFLNSQLDGVVEKECKDGQPVGLKTGKWKRLVRDEARFDSSLVVDSQLDISGSALSGLRGVMKTIAWNGKYLGVPNSSKLQASSWF</sequence>
<evidence type="ECO:0000313" key="4">
    <source>
        <dbReference type="Proteomes" id="UP000323000"/>
    </source>
</evidence>
<name>A0A5C7GV93_9ROSI</name>
<organism evidence="3 4">
    <name type="scientific">Acer yangbiense</name>
    <dbReference type="NCBI Taxonomy" id="1000413"/>
    <lineage>
        <taxon>Eukaryota</taxon>
        <taxon>Viridiplantae</taxon>
        <taxon>Streptophyta</taxon>
        <taxon>Embryophyta</taxon>
        <taxon>Tracheophyta</taxon>
        <taxon>Spermatophyta</taxon>
        <taxon>Magnoliopsida</taxon>
        <taxon>eudicotyledons</taxon>
        <taxon>Gunneridae</taxon>
        <taxon>Pentapetalae</taxon>
        <taxon>rosids</taxon>
        <taxon>malvids</taxon>
        <taxon>Sapindales</taxon>
        <taxon>Sapindaceae</taxon>
        <taxon>Hippocastanoideae</taxon>
        <taxon>Acereae</taxon>
        <taxon>Acer</taxon>
    </lineage>
</organism>
<dbReference type="InterPro" id="IPR040256">
    <property type="entry name" value="At4g02000-like"/>
</dbReference>
<dbReference type="OrthoDB" id="1750606at2759"/>
<dbReference type="Proteomes" id="UP000323000">
    <property type="component" value="Chromosome 13"/>
</dbReference>
<reference evidence="4" key="1">
    <citation type="journal article" date="2019" name="Gigascience">
        <title>De novo genome assembly of the endangered Acer yangbiense, a plant species with extremely small populations endemic to Yunnan Province, China.</title>
        <authorList>
            <person name="Yang J."/>
            <person name="Wariss H.M."/>
            <person name="Tao L."/>
            <person name="Zhang R."/>
            <person name="Yun Q."/>
            <person name="Hollingsworth P."/>
            <person name="Dao Z."/>
            <person name="Luo G."/>
            <person name="Guo H."/>
            <person name="Ma Y."/>
            <person name="Sun W."/>
        </authorList>
    </citation>
    <scope>NUCLEOTIDE SEQUENCE [LARGE SCALE GENOMIC DNA]</scope>
    <source>
        <strain evidence="4">cv. Malutang</strain>
    </source>
</reference>
<dbReference type="PANTHER" id="PTHR31286:SF178">
    <property type="entry name" value="DUF4283 DOMAIN-CONTAINING PROTEIN"/>
    <property type="match status" value="1"/>
</dbReference>
<dbReference type="Pfam" id="PF14111">
    <property type="entry name" value="DUF4283"/>
    <property type="match status" value="1"/>
</dbReference>
<evidence type="ECO:0000313" key="3">
    <source>
        <dbReference type="EMBL" id="TXG48439.1"/>
    </source>
</evidence>
<accession>A0A5C7GV93</accession>
<gene>
    <name evidence="3" type="ORF">EZV62_027733</name>
</gene>